<dbReference type="OrthoDB" id="5597211at2759"/>
<evidence type="ECO:0000256" key="1">
    <source>
        <dbReference type="SAM" id="MobiDB-lite"/>
    </source>
</evidence>
<sequence length="151" mass="17133">SHHTLPPAKMRALISLYHQSESWITPENLLERIDAAFAPPTPVYDVSSTDKDEGVGFEDLSYLARQLRAEPKMSQLESNGTSRQPLGSNRSWSSGRQLSRRETKVFEALYGVEVEYGAEAVKVLPGVEVLEEMKDKLARDRMEDKEIQRQQ</sequence>
<dbReference type="EMBL" id="MU157826">
    <property type="protein sequence ID" value="KAF9534398.1"/>
    <property type="molecule type" value="Genomic_DNA"/>
</dbReference>
<feature type="non-terminal residue" evidence="2">
    <location>
        <position position="1"/>
    </location>
</feature>
<organism evidence="2 3">
    <name type="scientific">Crepidotus variabilis</name>
    <dbReference type="NCBI Taxonomy" id="179855"/>
    <lineage>
        <taxon>Eukaryota</taxon>
        <taxon>Fungi</taxon>
        <taxon>Dikarya</taxon>
        <taxon>Basidiomycota</taxon>
        <taxon>Agaricomycotina</taxon>
        <taxon>Agaricomycetes</taxon>
        <taxon>Agaricomycetidae</taxon>
        <taxon>Agaricales</taxon>
        <taxon>Agaricineae</taxon>
        <taxon>Crepidotaceae</taxon>
        <taxon>Crepidotus</taxon>
    </lineage>
</organism>
<reference evidence="2" key="1">
    <citation type="submission" date="2020-11" db="EMBL/GenBank/DDBJ databases">
        <authorList>
            <consortium name="DOE Joint Genome Institute"/>
            <person name="Ahrendt S."/>
            <person name="Riley R."/>
            <person name="Andreopoulos W."/>
            <person name="Labutti K."/>
            <person name="Pangilinan J."/>
            <person name="Ruiz-Duenas F.J."/>
            <person name="Barrasa J.M."/>
            <person name="Sanchez-Garcia M."/>
            <person name="Camarero S."/>
            <person name="Miyauchi S."/>
            <person name="Serrano A."/>
            <person name="Linde D."/>
            <person name="Babiker R."/>
            <person name="Drula E."/>
            <person name="Ayuso-Fernandez I."/>
            <person name="Pacheco R."/>
            <person name="Padilla G."/>
            <person name="Ferreira P."/>
            <person name="Barriuso J."/>
            <person name="Kellner H."/>
            <person name="Castanera R."/>
            <person name="Alfaro M."/>
            <person name="Ramirez L."/>
            <person name="Pisabarro A.G."/>
            <person name="Kuo A."/>
            <person name="Tritt A."/>
            <person name="Lipzen A."/>
            <person name="He G."/>
            <person name="Yan M."/>
            <person name="Ng V."/>
            <person name="Cullen D."/>
            <person name="Martin F."/>
            <person name="Rosso M.-N."/>
            <person name="Henrissat B."/>
            <person name="Hibbett D."/>
            <person name="Martinez A.T."/>
            <person name="Grigoriev I.V."/>
        </authorList>
    </citation>
    <scope>NUCLEOTIDE SEQUENCE</scope>
    <source>
        <strain evidence="2">CBS 506.95</strain>
    </source>
</reference>
<protein>
    <submittedName>
        <fullName evidence="2">Uncharacterized protein</fullName>
    </submittedName>
</protein>
<name>A0A9P6EQU1_9AGAR</name>
<evidence type="ECO:0000313" key="3">
    <source>
        <dbReference type="Proteomes" id="UP000807306"/>
    </source>
</evidence>
<accession>A0A9P6EQU1</accession>
<dbReference type="Proteomes" id="UP000807306">
    <property type="component" value="Unassembled WGS sequence"/>
</dbReference>
<keyword evidence="3" id="KW-1185">Reference proteome</keyword>
<dbReference type="AlphaFoldDB" id="A0A9P6EQU1"/>
<feature type="region of interest" description="Disordered" evidence="1">
    <location>
        <begin position="71"/>
        <end position="99"/>
    </location>
</feature>
<gene>
    <name evidence="2" type="ORF">CPB83DRAFT_734816</name>
</gene>
<proteinExistence type="predicted"/>
<comment type="caution">
    <text evidence="2">The sequence shown here is derived from an EMBL/GenBank/DDBJ whole genome shotgun (WGS) entry which is preliminary data.</text>
</comment>
<evidence type="ECO:0000313" key="2">
    <source>
        <dbReference type="EMBL" id="KAF9534398.1"/>
    </source>
</evidence>
<feature type="compositionally biased region" description="Polar residues" evidence="1">
    <location>
        <begin position="75"/>
        <end position="97"/>
    </location>
</feature>
<feature type="non-terminal residue" evidence="2">
    <location>
        <position position="151"/>
    </location>
</feature>